<keyword evidence="4" id="KW-0285">Flavoprotein</keyword>
<comment type="caution">
    <text evidence="8">The sequence shown here is derived from an EMBL/GenBank/DDBJ whole genome shotgun (WGS) entry which is preliminary data.</text>
</comment>
<keyword evidence="5" id="KW-0732">Signal</keyword>
<dbReference type="GO" id="GO:0044550">
    <property type="term" value="P:secondary metabolite biosynthetic process"/>
    <property type="evidence" value="ECO:0007669"/>
    <property type="project" value="TreeGrafter"/>
</dbReference>
<sequence length="611" mass="65889">MFNIELKSVIFASLLSIVHGTELLGSSFGVPGTNATYDYVVVGGGTAGLTLATRLVQQFAGTVAVVEAGSFYEISNGNLSQVPALAGSFTGPDPDDWQPLIDWGYVTVPQTGAFNQAIHYAQGKTLGGSSARNFMLYQRGPKEAFSKWADTVGDESYQWDSFLEYFKKSVNFSEPNMGLRFANSTPKYDTSVVDDDTGPLSITFPNYAQAFSTWAVQGLEQIGIPEIEGFLSGQLIGQSYATMTVDANTMNRDSSETSFLHEGLGYPTLTVYPLAMAKRILFDGSKTATGVLVETQDFEYVLSARKEVLLSAGVFGSPQLLMASGVGPADVLNSLQIPIVVNRPGVGQGMQDHLFVEVGYQVNVLTLSALSNATFRAEQAKLYTDYAAGMFTSSGVEVLAWEKIPPSLRVTWSNKTQQALDAYPENWPEVEYLANALGPGKVVFDPTDLDVLNYASLVIALVTPEARGTVTIISPDTNVPPVIDPRYFTERSDIDIMVAGLKRARQFFETEAMKTIVIGDEVAPGKNVTTDAQIEDYIRTNFGTLWHAAGTCSMGKLDDPKAVIDAEARVIGVKGLRVVDISAFPVLPPGHPTSAIYAFAEKIACDISGDC</sequence>
<dbReference type="InterPro" id="IPR012132">
    <property type="entry name" value="GMC_OxRdtase"/>
</dbReference>
<dbReference type="EMBL" id="SOSA01000424">
    <property type="protein sequence ID" value="THC91353.1"/>
    <property type="molecule type" value="Genomic_DNA"/>
</dbReference>
<dbReference type="GO" id="GO:0050660">
    <property type="term" value="F:flavin adenine dinucleotide binding"/>
    <property type="evidence" value="ECO:0007669"/>
    <property type="project" value="InterPro"/>
</dbReference>
<dbReference type="Pfam" id="PF00732">
    <property type="entry name" value="GMC_oxred_N"/>
    <property type="match status" value="1"/>
</dbReference>
<keyword evidence="4" id="KW-0274">FAD</keyword>
<accession>A0A4S3J8H8</accession>
<feature type="active site" description="Proton donor" evidence="3">
    <location>
        <position position="547"/>
    </location>
</feature>
<dbReference type="Pfam" id="PF05199">
    <property type="entry name" value="GMC_oxred_C"/>
    <property type="match status" value="1"/>
</dbReference>
<evidence type="ECO:0008006" key="10">
    <source>
        <dbReference type="Google" id="ProtNLM"/>
    </source>
</evidence>
<feature type="active site" description="Proton acceptor" evidence="3">
    <location>
        <position position="591"/>
    </location>
</feature>
<evidence type="ECO:0000259" key="6">
    <source>
        <dbReference type="Pfam" id="PF00732"/>
    </source>
</evidence>
<dbReference type="GO" id="GO:0016614">
    <property type="term" value="F:oxidoreductase activity, acting on CH-OH group of donors"/>
    <property type="evidence" value="ECO:0007669"/>
    <property type="project" value="InterPro"/>
</dbReference>
<evidence type="ECO:0000313" key="9">
    <source>
        <dbReference type="Proteomes" id="UP000308092"/>
    </source>
</evidence>
<keyword evidence="9" id="KW-1185">Reference proteome</keyword>
<dbReference type="AlphaFoldDB" id="A0A4S3J8H8"/>
<organism evidence="8 9">
    <name type="scientific">Aspergillus tanneri</name>
    <dbReference type="NCBI Taxonomy" id="1220188"/>
    <lineage>
        <taxon>Eukaryota</taxon>
        <taxon>Fungi</taxon>
        <taxon>Dikarya</taxon>
        <taxon>Ascomycota</taxon>
        <taxon>Pezizomycotina</taxon>
        <taxon>Eurotiomycetes</taxon>
        <taxon>Eurotiomycetidae</taxon>
        <taxon>Eurotiales</taxon>
        <taxon>Aspergillaceae</taxon>
        <taxon>Aspergillus</taxon>
        <taxon>Aspergillus subgen. Circumdati</taxon>
    </lineage>
</organism>
<dbReference type="PIRSF" id="PIRSF000137">
    <property type="entry name" value="Alcohol_oxidase"/>
    <property type="match status" value="1"/>
</dbReference>
<dbReference type="PANTHER" id="PTHR11552:SF138">
    <property type="entry name" value="DEHYDROGENASE PKFF-RELATED"/>
    <property type="match status" value="1"/>
</dbReference>
<dbReference type="SUPFAM" id="SSF54373">
    <property type="entry name" value="FAD-linked reductases, C-terminal domain"/>
    <property type="match status" value="1"/>
</dbReference>
<dbReference type="SUPFAM" id="SSF51905">
    <property type="entry name" value="FAD/NAD(P)-binding domain"/>
    <property type="match status" value="1"/>
</dbReference>
<gene>
    <name evidence="8" type="ORF">EYZ11_009191</name>
</gene>
<reference evidence="8 9" key="1">
    <citation type="submission" date="2019-03" db="EMBL/GenBank/DDBJ databases">
        <title>The genome sequence of a newly discovered highly antifungal drug resistant Aspergillus species, Aspergillus tanneri NIH 1004.</title>
        <authorList>
            <person name="Mounaud S."/>
            <person name="Singh I."/>
            <person name="Joardar V."/>
            <person name="Pakala S."/>
            <person name="Pakala S."/>
            <person name="Venepally P."/>
            <person name="Hoover J."/>
            <person name="Nierman W."/>
            <person name="Chung J."/>
            <person name="Losada L."/>
        </authorList>
    </citation>
    <scope>NUCLEOTIDE SEQUENCE [LARGE SCALE GENOMIC DNA]</scope>
    <source>
        <strain evidence="8 9">NIH1004</strain>
    </source>
</reference>
<evidence type="ECO:0000256" key="5">
    <source>
        <dbReference type="SAM" id="SignalP"/>
    </source>
</evidence>
<dbReference type="PANTHER" id="PTHR11552">
    <property type="entry name" value="GLUCOSE-METHANOL-CHOLINE GMC OXIDOREDUCTASE"/>
    <property type="match status" value="1"/>
</dbReference>
<feature type="chain" id="PRO_5020449072" description="Glucose-methanol-choline oxidoreductase N-terminal domain-containing protein" evidence="5">
    <location>
        <begin position="21"/>
        <end position="611"/>
    </location>
</feature>
<protein>
    <recommendedName>
        <fullName evidence="10">Glucose-methanol-choline oxidoreductase N-terminal domain-containing protein</fullName>
    </recommendedName>
</protein>
<evidence type="ECO:0000256" key="1">
    <source>
        <dbReference type="ARBA" id="ARBA00010790"/>
    </source>
</evidence>
<dbReference type="InterPro" id="IPR000172">
    <property type="entry name" value="GMC_OxRdtase_N"/>
</dbReference>
<dbReference type="InterPro" id="IPR036188">
    <property type="entry name" value="FAD/NAD-bd_sf"/>
</dbReference>
<evidence type="ECO:0000259" key="7">
    <source>
        <dbReference type="Pfam" id="PF05199"/>
    </source>
</evidence>
<feature type="signal peptide" evidence="5">
    <location>
        <begin position="1"/>
        <end position="20"/>
    </location>
</feature>
<comment type="cofactor">
    <cofactor evidence="4">
        <name>FAD</name>
        <dbReference type="ChEBI" id="CHEBI:57692"/>
    </cofactor>
</comment>
<evidence type="ECO:0000313" key="8">
    <source>
        <dbReference type="EMBL" id="THC91353.1"/>
    </source>
</evidence>
<dbReference type="VEuPathDB" id="FungiDB:EYZ11_009191"/>
<name>A0A4S3J8H8_9EURO</name>
<feature type="binding site" evidence="4">
    <location>
        <begin position="546"/>
        <end position="547"/>
    </location>
    <ligand>
        <name>FAD</name>
        <dbReference type="ChEBI" id="CHEBI:57692"/>
    </ligand>
</feature>
<evidence type="ECO:0000256" key="3">
    <source>
        <dbReference type="PIRSR" id="PIRSR000137-1"/>
    </source>
</evidence>
<evidence type="ECO:0000256" key="4">
    <source>
        <dbReference type="PIRSR" id="PIRSR000137-2"/>
    </source>
</evidence>
<dbReference type="Proteomes" id="UP000308092">
    <property type="component" value="Unassembled WGS sequence"/>
</dbReference>
<keyword evidence="2" id="KW-0325">Glycoprotein</keyword>
<dbReference type="Gene3D" id="3.30.560.10">
    <property type="entry name" value="Glucose Oxidase, domain 3"/>
    <property type="match status" value="1"/>
</dbReference>
<dbReference type="STRING" id="1220188.A0A4S3J8H8"/>
<feature type="domain" description="Glucose-methanol-choline oxidoreductase C-terminal" evidence="7">
    <location>
        <begin position="464"/>
        <end position="600"/>
    </location>
</feature>
<comment type="similarity">
    <text evidence="1">Belongs to the GMC oxidoreductase family.</text>
</comment>
<proteinExistence type="inferred from homology"/>
<dbReference type="Gene3D" id="3.50.50.60">
    <property type="entry name" value="FAD/NAD(P)-binding domain"/>
    <property type="match status" value="1"/>
</dbReference>
<feature type="domain" description="Glucose-methanol-choline oxidoreductase N-terminal" evidence="6">
    <location>
        <begin position="37"/>
        <end position="354"/>
    </location>
</feature>
<evidence type="ECO:0000256" key="2">
    <source>
        <dbReference type="ARBA" id="ARBA00023180"/>
    </source>
</evidence>
<dbReference type="InterPro" id="IPR007867">
    <property type="entry name" value="GMC_OxRtase_C"/>
</dbReference>